<dbReference type="AlphaFoldDB" id="A0A9X2YL26"/>
<keyword evidence="2" id="KW-1185">Reference proteome</keyword>
<accession>A0A9X2YL26</accession>
<gene>
    <name evidence="1" type="ORF">H7K45_12650</name>
</gene>
<dbReference type="Proteomes" id="UP001141629">
    <property type="component" value="Unassembled WGS sequence"/>
</dbReference>
<evidence type="ECO:0000313" key="1">
    <source>
        <dbReference type="EMBL" id="MCV7421393.1"/>
    </source>
</evidence>
<proteinExistence type="predicted"/>
<name>A0A9X2YL26_9MYCO</name>
<comment type="caution">
    <text evidence="1">The sequence shown here is derived from an EMBL/GenBank/DDBJ whole genome shotgun (WGS) entry which is preliminary data.</text>
</comment>
<reference evidence="1" key="1">
    <citation type="submission" date="2020-07" db="EMBL/GenBank/DDBJ databases">
        <authorList>
            <person name="Pettersson B.M.F."/>
            <person name="Behra P.R.K."/>
            <person name="Ramesh M."/>
            <person name="Das S."/>
            <person name="Dasgupta S."/>
            <person name="Kirsebom L.A."/>
        </authorList>
    </citation>
    <scope>NUCLEOTIDE SEQUENCE</scope>
    <source>
        <strain evidence="1">DSM 44838</strain>
    </source>
</reference>
<evidence type="ECO:0008006" key="3">
    <source>
        <dbReference type="Google" id="ProtNLM"/>
    </source>
</evidence>
<organism evidence="1 2">
    <name type="scientific">Mycobacterium yunnanensis</name>
    <dbReference type="NCBI Taxonomy" id="368477"/>
    <lineage>
        <taxon>Bacteria</taxon>
        <taxon>Bacillati</taxon>
        <taxon>Actinomycetota</taxon>
        <taxon>Actinomycetes</taxon>
        <taxon>Mycobacteriales</taxon>
        <taxon>Mycobacteriaceae</taxon>
        <taxon>Mycobacterium</taxon>
    </lineage>
</organism>
<sequence>MEVMIVSGVHLDHAWTSLGVRFGSALRAWSRDVLARVVQEANQRGAGMLLIAGDLFDRSYASRATVDYASQVLGGFSGDVVIVPGQSDWVDGMSLYKTHTWASNTSICSSSDFEPCTVATTVWVSAWTSPGGPAPRLPDASESRVLIRARATHGVLVVPDLVHDPREAGGCALLIDSVEPQRPAQRFELLGQPGSLVDVDVTDAASTDELDNTLDAVVASGDPLLLRLHGTLATGVLLPGFGVPERNFSSEVVLDLDSLDYAMPSVDPADHSARAEFLLAMSYANTPELQRHQTIALGLAALDASTQGA</sequence>
<dbReference type="EMBL" id="JACKVK010000008">
    <property type="protein sequence ID" value="MCV7421393.1"/>
    <property type="molecule type" value="Genomic_DNA"/>
</dbReference>
<dbReference type="SUPFAM" id="SSF56300">
    <property type="entry name" value="Metallo-dependent phosphatases"/>
    <property type="match status" value="1"/>
</dbReference>
<reference evidence="1" key="2">
    <citation type="journal article" date="2022" name="BMC Genomics">
        <title>Comparative genome analysis of mycobacteria focusing on tRNA and non-coding RNA.</title>
        <authorList>
            <person name="Behra P.R.K."/>
            <person name="Pettersson B.M.F."/>
            <person name="Ramesh M."/>
            <person name="Das S."/>
            <person name="Dasgupta S."/>
            <person name="Kirsebom L.A."/>
        </authorList>
    </citation>
    <scope>NUCLEOTIDE SEQUENCE</scope>
    <source>
        <strain evidence="1">DSM 44838</strain>
    </source>
</reference>
<protein>
    <recommendedName>
        <fullName evidence="3">Calcineurin-like phosphoesterase domain-containing protein</fullName>
    </recommendedName>
</protein>
<dbReference type="Gene3D" id="3.60.21.10">
    <property type="match status" value="1"/>
</dbReference>
<evidence type="ECO:0000313" key="2">
    <source>
        <dbReference type="Proteomes" id="UP001141629"/>
    </source>
</evidence>
<dbReference type="InterPro" id="IPR029052">
    <property type="entry name" value="Metallo-depent_PP-like"/>
</dbReference>